<proteinExistence type="predicted"/>
<dbReference type="Gene3D" id="1.10.10.1100">
    <property type="entry name" value="BFD-like [2Fe-2S]-binding domain"/>
    <property type="match status" value="1"/>
</dbReference>
<evidence type="ECO:0008006" key="3">
    <source>
        <dbReference type="Google" id="ProtNLM"/>
    </source>
</evidence>
<protein>
    <recommendedName>
        <fullName evidence="3">BFD-like (2Fe-2S) protein</fullName>
    </recommendedName>
</protein>
<gene>
    <name evidence="1" type="ORF">GCM10009332_30900</name>
</gene>
<dbReference type="AlphaFoldDB" id="A0A917JXT5"/>
<organism evidence="1 2">
    <name type="scientific">Shewanella gelidii</name>
    <dbReference type="NCBI Taxonomy" id="1642821"/>
    <lineage>
        <taxon>Bacteria</taxon>
        <taxon>Pseudomonadati</taxon>
        <taxon>Pseudomonadota</taxon>
        <taxon>Gammaproteobacteria</taxon>
        <taxon>Alteromonadales</taxon>
        <taxon>Shewanellaceae</taxon>
        <taxon>Shewanella</taxon>
    </lineage>
</organism>
<reference evidence="1" key="1">
    <citation type="journal article" date="2014" name="Int. J. Syst. Evol. Microbiol.">
        <title>Complete genome sequence of Corynebacterium casei LMG S-19264T (=DSM 44701T), isolated from a smear-ripened cheese.</title>
        <authorList>
            <consortium name="US DOE Joint Genome Institute (JGI-PGF)"/>
            <person name="Walter F."/>
            <person name="Albersmeier A."/>
            <person name="Kalinowski J."/>
            <person name="Ruckert C."/>
        </authorList>
    </citation>
    <scope>NUCLEOTIDE SEQUENCE</scope>
    <source>
        <strain evidence="1">JCM 30804</strain>
    </source>
</reference>
<dbReference type="CDD" id="cd10141">
    <property type="entry name" value="CopZ-like_Fer2_BFD-like"/>
    <property type="match status" value="1"/>
</dbReference>
<evidence type="ECO:0000313" key="2">
    <source>
        <dbReference type="Proteomes" id="UP000613743"/>
    </source>
</evidence>
<keyword evidence="2" id="KW-1185">Reference proteome</keyword>
<reference evidence="1" key="2">
    <citation type="submission" date="2020-09" db="EMBL/GenBank/DDBJ databases">
        <authorList>
            <person name="Sun Q."/>
            <person name="Ohkuma M."/>
        </authorList>
    </citation>
    <scope>NUCLEOTIDE SEQUENCE</scope>
    <source>
        <strain evidence="1">JCM 30804</strain>
    </source>
</reference>
<dbReference type="Proteomes" id="UP000613743">
    <property type="component" value="Unassembled WGS sequence"/>
</dbReference>
<comment type="caution">
    <text evidence="1">The sequence shown here is derived from an EMBL/GenBank/DDBJ whole genome shotgun (WGS) entry which is preliminary data.</text>
</comment>
<dbReference type="InterPro" id="IPR041854">
    <property type="entry name" value="BFD-like_2Fe2S-bd_dom_sf"/>
</dbReference>
<sequence>MAIQWGVKSKSSEALICYCYGITRGDATNNLEARQFVVEEKKNEGCACKARNPSGKCCLADFPRV</sequence>
<evidence type="ECO:0000313" key="1">
    <source>
        <dbReference type="EMBL" id="GGI91407.1"/>
    </source>
</evidence>
<dbReference type="EMBL" id="BMPZ01000012">
    <property type="protein sequence ID" value="GGI91407.1"/>
    <property type="molecule type" value="Genomic_DNA"/>
</dbReference>
<accession>A0A917JXT5</accession>
<name>A0A917JXT5_9GAMM</name>